<dbReference type="InterPro" id="IPR029058">
    <property type="entry name" value="AB_hydrolase_fold"/>
</dbReference>
<dbReference type="EC" id="3.4.16.-" evidence="4"/>
<keyword evidence="4" id="KW-0121">Carboxypeptidase</keyword>
<dbReference type="SUPFAM" id="SSF53474">
    <property type="entry name" value="alpha/beta-Hydrolases"/>
    <property type="match status" value="1"/>
</dbReference>
<dbReference type="PROSITE" id="PS00131">
    <property type="entry name" value="CARBOXYPEPT_SER_SER"/>
    <property type="match status" value="1"/>
</dbReference>
<evidence type="ECO:0000256" key="4">
    <source>
        <dbReference type="RuleBase" id="RU361156"/>
    </source>
</evidence>
<evidence type="ECO:0000313" key="5">
    <source>
        <dbReference type="EMBL" id="WOH04699.1"/>
    </source>
</evidence>
<dbReference type="Proteomes" id="UP000077755">
    <property type="component" value="Chromosome 6"/>
</dbReference>
<keyword evidence="3" id="KW-0964">Secreted</keyword>
<evidence type="ECO:0000256" key="1">
    <source>
        <dbReference type="ARBA" id="ARBA00004613"/>
    </source>
</evidence>
<dbReference type="GO" id="GO:0004185">
    <property type="term" value="F:serine-type carboxypeptidase activity"/>
    <property type="evidence" value="ECO:0007669"/>
    <property type="project" value="UniProtKB-UniRule"/>
</dbReference>
<comment type="subcellular location">
    <subcellularLocation>
        <location evidence="1">Secreted</location>
    </subcellularLocation>
</comment>
<evidence type="ECO:0000313" key="6">
    <source>
        <dbReference type="Proteomes" id="UP000077755"/>
    </source>
</evidence>
<reference evidence="5" key="1">
    <citation type="journal article" date="2016" name="Nat. Genet.">
        <title>A high-quality carrot genome assembly provides new insights into carotenoid accumulation and asterid genome evolution.</title>
        <authorList>
            <person name="Iorizzo M."/>
            <person name="Ellison S."/>
            <person name="Senalik D."/>
            <person name="Zeng P."/>
            <person name="Satapoomin P."/>
            <person name="Huang J."/>
            <person name="Bowman M."/>
            <person name="Iovene M."/>
            <person name="Sanseverino W."/>
            <person name="Cavagnaro P."/>
            <person name="Yildiz M."/>
            <person name="Macko-Podgorni A."/>
            <person name="Moranska E."/>
            <person name="Grzebelus E."/>
            <person name="Grzebelus D."/>
            <person name="Ashrafi H."/>
            <person name="Zheng Z."/>
            <person name="Cheng S."/>
            <person name="Spooner D."/>
            <person name="Van Deynze A."/>
            <person name="Simon P."/>
        </authorList>
    </citation>
    <scope>NUCLEOTIDE SEQUENCE</scope>
    <source>
        <tissue evidence="5">Leaf</tissue>
    </source>
</reference>
<dbReference type="EMBL" id="CP093348">
    <property type="protein sequence ID" value="WOH04699.1"/>
    <property type="molecule type" value="Genomic_DNA"/>
</dbReference>
<dbReference type="InterPro" id="IPR001563">
    <property type="entry name" value="Peptidase_S10"/>
</dbReference>
<gene>
    <name evidence="5" type="ORF">DCAR_0624111</name>
</gene>
<dbReference type="GO" id="GO:0005576">
    <property type="term" value="C:extracellular region"/>
    <property type="evidence" value="ECO:0007669"/>
    <property type="project" value="UniProtKB-SubCell"/>
</dbReference>
<dbReference type="PANTHER" id="PTHR11802">
    <property type="entry name" value="SERINE PROTEASE FAMILY S10 SERINE CARBOXYPEPTIDASE"/>
    <property type="match status" value="1"/>
</dbReference>
<evidence type="ECO:0000256" key="3">
    <source>
        <dbReference type="ARBA" id="ARBA00022525"/>
    </source>
</evidence>
<dbReference type="GO" id="GO:0006508">
    <property type="term" value="P:proteolysis"/>
    <property type="evidence" value="ECO:0007669"/>
    <property type="project" value="UniProtKB-KW"/>
</dbReference>
<protein>
    <recommendedName>
        <fullName evidence="4">Carboxypeptidase</fullName>
        <ecNumber evidence="4">3.4.16.-</ecNumber>
    </recommendedName>
</protein>
<proteinExistence type="inferred from homology"/>
<dbReference type="FunFam" id="3.40.50.1820:FF:000409">
    <property type="entry name" value="Carboxypeptidase"/>
    <property type="match status" value="1"/>
</dbReference>
<dbReference type="PRINTS" id="PR00724">
    <property type="entry name" value="CRBOXYPTASEC"/>
</dbReference>
<reference evidence="5" key="2">
    <citation type="submission" date="2022-03" db="EMBL/GenBank/DDBJ databases">
        <title>Draft title - Genomic analysis of global carrot germplasm unveils the trajectory of domestication and the origin of high carotenoid orange carrot.</title>
        <authorList>
            <person name="Iorizzo M."/>
            <person name="Ellison S."/>
            <person name="Senalik D."/>
            <person name="Macko-Podgorni A."/>
            <person name="Grzebelus D."/>
            <person name="Bostan H."/>
            <person name="Rolling W."/>
            <person name="Curaba J."/>
            <person name="Simon P."/>
        </authorList>
    </citation>
    <scope>NUCLEOTIDE SEQUENCE</scope>
    <source>
        <tissue evidence="5">Leaf</tissue>
    </source>
</reference>
<dbReference type="Pfam" id="PF00450">
    <property type="entry name" value="Peptidase_S10"/>
    <property type="match status" value="1"/>
</dbReference>
<dbReference type="Gene3D" id="3.40.50.1820">
    <property type="entry name" value="alpha/beta hydrolase"/>
    <property type="match status" value="1"/>
</dbReference>
<evidence type="ECO:0000256" key="2">
    <source>
        <dbReference type="ARBA" id="ARBA00009431"/>
    </source>
</evidence>
<accession>A0AAF1B2Z6</accession>
<keyword evidence="4" id="KW-0645">Protease</keyword>
<name>A0AAF1B2Z6_DAUCS</name>
<dbReference type="AlphaFoldDB" id="A0AAF1B2Z6"/>
<dbReference type="GO" id="GO:0005773">
    <property type="term" value="C:vacuole"/>
    <property type="evidence" value="ECO:0007669"/>
    <property type="project" value="TreeGrafter"/>
</dbReference>
<keyword evidence="4" id="KW-0378">Hydrolase</keyword>
<sequence>MMELGPFRVNSDGQTLSHNKYAWNNVANVLFLESPAGVGFSYSNRTSDYVTGDKKTAEDSYTFLINWLERFPEYQTREFFITGESYAGHYIPQLAQLILHNNKITNQTVINLKGIAIGNAYIDDETQDSGTVDYLWSHAMVSDEVREGITLNCNFSPSVNVSEACQTYIDQIDIGDNYGYEIYAPSCDPQKGSFSIIYLDEHMSSNIWYFL</sequence>
<dbReference type="InterPro" id="IPR018202">
    <property type="entry name" value="Ser_caboxypep_ser_AS"/>
</dbReference>
<comment type="similarity">
    <text evidence="2 4">Belongs to the peptidase S10 family.</text>
</comment>
<organism evidence="5 6">
    <name type="scientific">Daucus carota subsp. sativus</name>
    <name type="common">Carrot</name>
    <dbReference type="NCBI Taxonomy" id="79200"/>
    <lineage>
        <taxon>Eukaryota</taxon>
        <taxon>Viridiplantae</taxon>
        <taxon>Streptophyta</taxon>
        <taxon>Embryophyta</taxon>
        <taxon>Tracheophyta</taxon>
        <taxon>Spermatophyta</taxon>
        <taxon>Magnoliopsida</taxon>
        <taxon>eudicotyledons</taxon>
        <taxon>Gunneridae</taxon>
        <taxon>Pentapetalae</taxon>
        <taxon>asterids</taxon>
        <taxon>campanulids</taxon>
        <taxon>Apiales</taxon>
        <taxon>Apiaceae</taxon>
        <taxon>Apioideae</taxon>
        <taxon>Scandiceae</taxon>
        <taxon>Daucinae</taxon>
        <taxon>Daucus</taxon>
        <taxon>Daucus sect. Daucus</taxon>
    </lineage>
</organism>
<keyword evidence="6" id="KW-1185">Reference proteome</keyword>
<dbReference type="PANTHER" id="PTHR11802:SF460">
    <property type="entry name" value="CARBOXYPEPTIDASE"/>
    <property type="match status" value="1"/>
</dbReference>